<organism evidence="1">
    <name type="scientific">Diabrotica virgifera virgifera</name>
    <name type="common">western corn rootworm</name>
    <dbReference type="NCBI Taxonomy" id="50390"/>
    <lineage>
        <taxon>Eukaryota</taxon>
        <taxon>Metazoa</taxon>
        <taxon>Ecdysozoa</taxon>
        <taxon>Arthropoda</taxon>
        <taxon>Hexapoda</taxon>
        <taxon>Insecta</taxon>
        <taxon>Pterygota</taxon>
        <taxon>Neoptera</taxon>
        <taxon>Endopterygota</taxon>
        <taxon>Coleoptera</taxon>
        <taxon>Polyphaga</taxon>
        <taxon>Cucujiformia</taxon>
        <taxon>Chrysomeloidea</taxon>
        <taxon>Chrysomelidae</taxon>
        <taxon>Galerucinae</taxon>
        <taxon>Diabroticina</taxon>
        <taxon>Diabroticites</taxon>
        <taxon>Diabrotica</taxon>
    </lineage>
</organism>
<dbReference type="AlphaFoldDB" id="A0A6P7F5H7"/>
<sequence length="90" mass="10940">MKQLETTISKHPVFKQFLYWWKYLDDILVCFTGTNRQLDQFLLYINLLYNITTTRLQNKHEFSHSFNEQFQILHIQNKGLKLSLLESMEI</sequence>
<dbReference type="InParanoid" id="A0A6P7F5H7"/>
<evidence type="ECO:0000313" key="1">
    <source>
        <dbReference type="RefSeq" id="XP_028129013.1"/>
    </source>
</evidence>
<protein>
    <submittedName>
        <fullName evidence="1">Uncharacterized protein LOC114325215</fullName>
    </submittedName>
</protein>
<feature type="non-terminal residue" evidence="1">
    <location>
        <position position="90"/>
    </location>
</feature>
<gene>
    <name evidence="1" type="primary">LOC114325215</name>
</gene>
<name>A0A6P7F5H7_DIAVI</name>
<reference evidence="1" key="1">
    <citation type="submission" date="2025-08" db="UniProtKB">
        <authorList>
            <consortium name="RefSeq"/>
        </authorList>
    </citation>
    <scope>IDENTIFICATION</scope>
    <source>
        <tissue evidence="1">Whole insect</tissue>
    </source>
</reference>
<proteinExistence type="predicted"/>
<dbReference type="RefSeq" id="XP_028129013.1">
    <property type="nucleotide sequence ID" value="XM_028273212.1"/>
</dbReference>
<accession>A0A6P7F5H7</accession>